<name>A0A3E0DKB1_9GAMM</name>
<evidence type="ECO:0000256" key="5">
    <source>
        <dbReference type="SAM" id="SignalP"/>
    </source>
</evidence>
<keyword evidence="7" id="KW-1185">Reference proteome</keyword>
<reference evidence="6 7" key="1">
    <citation type="submission" date="2018-08" db="EMBL/GenBank/DDBJ databases">
        <title>Genomic Encyclopedia of Type Strains, Phase III (KMG-III): the genomes of soil and plant-associated and newly described type strains.</title>
        <authorList>
            <person name="Whitman W."/>
        </authorList>
    </citation>
    <scope>NUCLEOTIDE SEQUENCE [LARGE SCALE GENOMIC DNA]</scope>
    <source>
        <strain evidence="6 7">CECT 7375</strain>
    </source>
</reference>
<dbReference type="Pfam" id="PF03480">
    <property type="entry name" value="DctP"/>
    <property type="match status" value="1"/>
</dbReference>
<dbReference type="NCBIfam" id="NF037995">
    <property type="entry name" value="TRAP_S1"/>
    <property type="match status" value="1"/>
</dbReference>
<comment type="caution">
    <text evidence="6">The sequence shown here is derived from an EMBL/GenBank/DDBJ whole genome shotgun (WGS) entry which is preliminary data.</text>
</comment>
<accession>A0A3E0DKB1</accession>
<evidence type="ECO:0000256" key="2">
    <source>
        <dbReference type="ARBA" id="ARBA00009023"/>
    </source>
</evidence>
<dbReference type="Proteomes" id="UP000256542">
    <property type="component" value="Unassembled WGS sequence"/>
</dbReference>
<dbReference type="OrthoDB" id="8690069at2"/>
<protein>
    <submittedName>
        <fullName evidence="6">Tripartite ATP-independent transporter DctP family solute receptor</fullName>
    </submittedName>
</protein>
<organism evidence="6 7">
    <name type="scientific">Marinomonas pollencensis</name>
    <dbReference type="NCBI Taxonomy" id="491954"/>
    <lineage>
        <taxon>Bacteria</taxon>
        <taxon>Pseudomonadati</taxon>
        <taxon>Pseudomonadota</taxon>
        <taxon>Gammaproteobacteria</taxon>
        <taxon>Oceanospirillales</taxon>
        <taxon>Oceanospirillaceae</taxon>
        <taxon>Marinomonas</taxon>
    </lineage>
</organism>
<gene>
    <name evidence="6" type="ORF">DFP81_10654</name>
</gene>
<dbReference type="EMBL" id="QUNG01000006">
    <property type="protein sequence ID" value="REG83194.1"/>
    <property type="molecule type" value="Genomic_DNA"/>
</dbReference>
<dbReference type="Gene3D" id="3.40.190.170">
    <property type="entry name" value="Bacterial extracellular solute-binding protein, family 7"/>
    <property type="match status" value="1"/>
</dbReference>
<dbReference type="CDD" id="cd13676">
    <property type="entry name" value="PBP2_TRAP_DctP2_like"/>
    <property type="match status" value="1"/>
</dbReference>
<evidence type="ECO:0000256" key="1">
    <source>
        <dbReference type="ARBA" id="ARBA00004196"/>
    </source>
</evidence>
<evidence type="ECO:0000313" key="7">
    <source>
        <dbReference type="Proteomes" id="UP000256542"/>
    </source>
</evidence>
<keyword evidence="4 5" id="KW-0732">Signal</keyword>
<sequence length="333" mass="36827">MRNSIKSSLLTFSAISIALAANQTLALEIKLADVLPESHSWNVAAKGFAEDVKNQTDSRVTVKLYPSGQLGNENTLVEGLQIGSIQAGIIGCGSFQPVEPKFGISELPYAWPNRQAAYAAYDGKLGDRLEDLALKHNIKIVSWWENGFRHITNNRAPINTPTDLDGLKIRVTPDKMRLDAFIGLGASPAPLAFGELYSALQQGVFDAQENPLAIIYSSSFYEVQKYISLTGHVWSPACLAFSKYTWKRMSDEDQVTVQKLADKWRDKQRVMTQNDDSKLINKLEDQGMVINTVNTAPFAAAVAPVWKKYEPILGKDMIDLVKQYAAAEQKSGE</sequence>
<dbReference type="GO" id="GO:0055085">
    <property type="term" value="P:transmembrane transport"/>
    <property type="evidence" value="ECO:0007669"/>
    <property type="project" value="InterPro"/>
</dbReference>
<comment type="similarity">
    <text evidence="2">Belongs to the bacterial solute-binding protein 7 family.</text>
</comment>
<dbReference type="RefSeq" id="WP_115897682.1">
    <property type="nucleotide sequence ID" value="NZ_QUNG01000006.1"/>
</dbReference>
<feature type="chain" id="PRO_5017777716" evidence="5">
    <location>
        <begin position="21"/>
        <end position="333"/>
    </location>
</feature>
<evidence type="ECO:0000256" key="4">
    <source>
        <dbReference type="ARBA" id="ARBA00022729"/>
    </source>
</evidence>
<dbReference type="InterPro" id="IPR004682">
    <property type="entry name" value="TRAP_DctP"/>
</dbReference>
<dbReference type="PANTHER" id="PTHR33376:SF4">
    <property type="entry name" value="SIALIC ACID-BINDING PERIPLASMIC PROTEIN SIAP"/>
    <property type="match status" value="1"/>
</dbReference>
<dbReference type="PIRSF" id="PIRSF006470">
    <property type="entry name" value="DctB"/>
    <property type="match status" value="1"/>
</dbReference>
<comment type="subcellular location">
    <subcellularLocation>
        <location evidence="1">Cell envelope</location>
    </subcellularLocation>
</comment>
<dbReference type="AlphaFoldDB" id="A0A3E0DKB1"/>
<dbReference type="PANTHER" id="PTHR33376">
    <property type="match status" value="1"/>
</dbReference>
<dbReference type="InterPro" id="IPR018389">
    <property type="entry name" value="DctP_fam"/>
</dbReference>
<dbReference type="GO" id="GO:0030288">
    <property type="term" value="C:outer membrane-bounded periplasmic space"/>
    <property type="evidence" value="ECO:0007669"/>
    <property type="project" value="InterPro"/>
</dbReference>
<proteinExistence type="inferred from homology"/>
<keyword evidence="6" id="KW-0675">Receptor</keyword>
<evidence type="ECO:0000313" key="6">
    <source>
        <dbReference type="EMBL" id="REG83194.1"/>
    </source>
</evidence>
<evidence type="ECO:0000256" key="3">
    <source>
        <dbReference type="ARBA" id="ARBA00022448"/>
    </source>
</evidence>
<dbReference type="NCBIfam" id="TIGR00787">
    <property type="entry name" value="dctP"/>
    <property type="match status" value="1"/>
</dbReference>
<dbReference type="InterPro" id="IPR038404">
    <property type="entry name" value="TRAP_DctP_sf"/>
</dbReference>
<feature type="signal peptide" evidence="5">
    <location>
        <begin position="1"/>
        <end position="20"/>
    </location>
</feature>
<keyword evidence="3" id="KW-0813">Transport</keyword>